<dbReference type="Proteomes" id="UP000006546">
    <property type="component" value="Chromosome"/>
</dbReference>
<protein>
    <recommendedName>
        <fullName evidence="3">Glycosyl transferase family 2</fullName>
    </recommendedName>
</protein>
<accession>F4LID9</accession>
<dbReference type="eggNOG" id="COG1216">
    <property type="taxonomic scope" value="Bacteria"/>
</dbReference>
<dbReference type="Gene3D" id="3.90.550.10">
    <property type="entry name" value="Spore Coat Polysaccharide Biosynthesis Protein SpsA, Chain A"/>
    <property type="match status" value="1"/>
</dbReference>
<reference evidence="2" key="1">
    <citation type="submission" date="2011-04" db="EMBL/GenBank/DDBJ databases">
        <title>The complete genome of Treponema brennaborense DSM 12168.</title>
        <authorList>
            <person name="Lucas S."/>
            <person name="Han J."/>
            <person name="Lapidus A."/>
            <person name="Bruce D."/>
            <person name="Goodwin L."/>
            <person name="Pitluck S."/>
            <person name="Peters L."/>
            <person name="Kyrpides N."/>
            <person name="Mavromatis K."/>
            <person name="Ivanova N."/>
            <person name="Mikhailova N."/>
            <person name="Pagani I."/>
            <person name="Teshima H."/>
            <person name="Detter J.C."/>
            <person name="Tapia R."/>
            <person name="Han C."/>
            <person name="Land M."/>
            <person name="Hauser L."/>
            <person name="Markowitz V."/>
            <person name="Cheng J.-F."/>
            <person name="Hugenholtz P."/>
            <person name="Woyke T."/>
            <person name="Wu D."/>
            <person name="Gronow S."/>
            <person name="Wellnitz S."/>
            <person name="Brambilla E."/>
            <person name="Klenk H.-P."/>
            <person name="Eisen J.A."/>
        </authorList>
    </citation>
    <scope>NUCLEOTIDE SEQUENCE [LARGE SCALE GENOMIC DNA]</scope>
    <source>
        <strain evidence="2">DSM 12168 / CIP 105900 / DD5/3</strain>
    </source>
</reference>
<dbReference type="SUPFAM" id="SSF53448">
    <property type="entry name" value="Nucleotide-diphospho-sugar transferases"/>
    <property type="match status" value="1"/>
</dbReference>
<dbReference type="STRING" id="906968.Trebr_0741"/>
<evidence type="ECO:0000313" key="2">
    <source>
        <dbReference type="Proteomes" id="UP000006546"/>
    </source>
</evidence>
<evidence type="ECO:0000313" key="1">
    <source>
        <dbReference type="EMBL" id="AEE16180.1"/>
    </source>
</evidence>
<dbReference type="InterPro" id="IPR029044">
    <property type="entry name" value="Nucleotide-diphossugar_trans"/>
</dbReference>
<name>F4LID9_TREBD</name>
<sequence length="332" mass="38559">MPSSSSFMCYPIIIPTLNRFSHFKACIESLAACFHASETELIIGLDFPPAEKYIDGWKKIKEYIPSIKGFKNVECFERTENYGSFKNSSELQNYVLTKYDAYIYTEDDNIFSPAFLDFINKGLERYRDDPDVVSICGYSYPIKWETTASAILQHQYFSAWGYGEWGKKRTLLLNDLSSEFIRKALTDKESLRQLNFSPKNKIMTLFLFNTEEISCIDIVRSLYLTITKKYVLMPTVSLVKNNGWDGSGEHCCDIRLSIFKDQKICDPQKLNKNSAQIVVFSENLEKFQMKIFENRNRNKVKAFVILLMIKILGFDLAKKLYKSFKELKHGIK</sequence>
<dbReference type="CDD" id="cd00761">
    <property type="entry name" value="Glyco_tranf_GTA_type"/>
    <property type="match status" value="1"/>
</dbReference>
<organism evidence="1 2">
    <name type="scientific">Treponema brennaborense (strain DSM 12168 / CIP 105900 / DD5/3)</name>
    <dbReference type="NCBI Taxonomy" id="906968"/>
    <lineage>
        <taxon>Bacteria</taxon>
        <taxon>Pseudomonadati</taxon>
        <taxon>Spirochaetota</taxon>
        <taxon>Spirochaetia</taxon>
        <taxon>Spirochaetales</taxon>
        <taxon>Treponemataceae</taxon>
        <taxon>Treponema</taxon>
    </lineage>
</organism>
<evidence type="ECO:0008006" key="3">
    <source>
        <dbReference type="Google" id="ProtNLM"/>
    </source>
</evidence>
<dbReference type="HOGENOM" id="CLU_054735_1_0_12"/>
<proteinExistence type="predicted"/>
<keyword evidence="2" id="KW-1185">Reference proteome</keyword>
<dbReference type="EMBL" id="CP002696">
    <property type="protein sequence ID" value="AEE16180.1"/>
    <property type="molecule type" value="Genomic_DNA"/>
</dbReference>
<dbReference type="KEGG" id="tbe:Trebr_0741"/>
<gene>
    <name evidence="1" type="ordered locus">Trebr_0741</name>
</gene>
<dbReference type="AlphaFoldDB" id="F4LID9"/>